<protein>
    <recommendedName>
        <fullName evidence="2">DNA polymerase IV</fullName>
        <shortName evidence="2">Pol IV</shortName>
        <ecNumber evidence="2">2.7.7.7</ecNumber>
    </recommendedName>
</protein>
<gene>
    <name evidence="2" type="primary">dinB</name>
    <name evidence="4" type="ORF">TcarDRAFT_1578</name>
</gene>
<dbReference type="eggNOG" id="COG0389">
    <property type="taxonomic scope" value="Bacteria"/>
</dbReference>
<evidence type="ECO:0000256" key="1">
    <source>
        <dbReference type="ARBA" id="ARBA00010945"/>
    </source>
</evidence>
<dbReference type="Proteomes" id="UP000005139">
    <property type="component" value="Unassembled WGS sequence"/>
</dbReference>
<dbReference type="NCBIfam" id="NF002677">
    <property type="entry name" value="PRK02406.1"/>
    <property type="match status" value="1"/>
</dbReference>
<organism evidence="4 5">
    <name type="scientific">Thermosinus carboxydivorans Nor1</name>
    <dbReference type="NCBI Taxonomy" id="401526"/>
    <lineage>
        <taxon>Bacteria</taxon>
        <taxon>Bacillati</taxon>
        <taxon>Bacillota</taxon>
        <taxon>Negativicutes</taxon>
        <taxon>Selenomonadales</taxon>
        <taxon>Sporomusaceae</taxon>
        <taxon>Thermosinus</taxon>
    </lineage>
</organism>
<dbReference type="EMBL" id="AAWL01000006">
    <property type="protein sequence ID" value="EAX47889.1"/>
    <property type="molecule type" value="Genomic_DNA"/>
</dbReference>
<evidence type="ECO:0000313" key="5">
    <source>
        <dbReference type="Proteomes" id="UP000005139"/>
    </source>
</evidence>
<dbReference type="PANTHER" id="PTHR11076">
    <property type="entry name" value="DNA REPAIR POLYMERASE UMUC / TRANSFERASE FAMILY MEMBER"/>
    <property type="match status" value="1"/>
</dbReference>
<dbReference type="OrthoDB" id="9808813at2"/>
<feature type="active site" evidence="2">
    <location>
        <position position="106"/>
    </location>
</feature>
<dbReference type="GO" id="GO:0000287">
    <property type="term" value="F:magnesium ion binding"/>
    <property type="evidence" value="ECO:0007669"/>
    <property type="project" value="UniProtKB-UniRule"/>
</dbReference>
<dbReference type="HAMAP" id="MF_01113">
    <property type="entry name" value="DNApol_IV"/>
    <property type="match status" value="1"/>
</dbReference>
<comment type="caution">
    <text evidence="4">The sequence shown here is derived from an EMBL/GenBank/DDBJ whole genome shotgun (WGS) entry which is preliminary data.</text>
</comment>
<keyword evidence="2" id="KW-0479">Metal-binding</keyword>
<feature type="domain" description="UmuC" evidence="3">
    <location>
        <begin position="5"/>
        <end position="187"/>
    </location>
</feature>
<dbReference type="GO" id="GO:0006281">
    <property type="term" value="P:DNA repair"/>
    <property type="evidence" value="ECO:0007669"/>
    <property type="project" value="UniProtKB-UniRule"/>
</dbReference>
<dbReference type="Gene3D" id="3.30.70.270">
    <property type="match status" value="1"/>
</dbReference>
<dbReference type="InterPro" id="IPR001126">
    <property type="entry name" value="UmuC"/>
</dbReference>
<dbReference type="Gene3D" id="3.30.1490.100">
    <property type="entry name" value="DNA polymerase, Y-family, little finger domain"/>
    <property type="match status" value="1"/>
</dbReference>
<dbReference type="RefSeq" id="WP_007289149.1">
    <property type="nucleotide sequence ID" value="NZ_AAWL01000006.1"/>
</dbReference>
<dbReference type="EC" id="2.7.7.7" evidence="2"/>
<evidence type="ECO:0000313" key="4">
    <source>
        <dbReference type="EMBL" id="EAX47889.1"/>
    </source>
</evidence>
<name>A1HQ40_9FIRM</name>
<feature type="binding site" evidence="2">
    <location>
        <position position="105"/>
    </location>
    <ligand>
        <name>Mg(2+)</name>
        <dbReference type="ChEBI" id="CHEBI:18420"/>
    </ligand>
</feature>
<dbReference type="Gene3D" id="3.40.1170.60">
    <property type="match status" value="1"/>
</dbReference>
<dbReference type="InterPro" id="IPR043128">
    <property type="entry name" value="Rev_trsase/Diguanyl_cyclase"/>
</dbReference>
<dbReference type="Pfam" id="PF00817">
    <property type="entry name" value="IMS"/>
    <property type="match status" value="1"/>
</dbReference>
<dbReference type="PROSITE" id="PS50173">
    <property type="entry name" value="UMUC"/>
    <property type="match status" value="1"/>
</dbReference>
<evidence type="ECO:0000259" key="3">
    <source>
        <dbReference type="PROSITE" id="PS50173"/>
    </source>
</evidence>
<accession>A1HQ40</accession>
<dbReference type="SUPFAM" id="SSF100879">
    <property type="entry name" value="Lesion bypass DNA polymerase (Y-family), little finger domain"/>
    <property type="match status" value="1"/>
</dbReference>
<comment type="cofactor">
    <cofactor evidence="2">
        <name>Mg(2+)</name>
        <dbReference type="ChEBI" id="CHEBI:18420"/>
    </cofactor>
    <text evidence="2">Binds 2 magnesium ions per subunit.</text>
</comment>
<keyword evidence="2" id="KW-0963">Cytoplasm</keyword>
<dbReference type="InterPro" id="IPR036775">
    <property type="entry name" value="DNA_pol_Y-fam_lit_finger_sf"/>
</dbReference>
<dbReference type="GO" id="GO:0003684">
    <property type="term" value="F:damaged DNA binding"/>
    <property type="evidence" value="ECO:0007669"/>
    <property type="project" value="InterPro"/>
</dbReference>
<comment type="subcellular location">
    <subcellularLocation>
        <location evidence="2">Cytoplasm</location>
    </subcellularLocation>
</comment>
<dbReference type="GO" id="GO:0006261">
    <property type="term" value="P:DNA-templated DNA replication"/>
    <property type="evidence" value="ECO:0007669"/>
    <property type="project" value="UniProtKB-UniRule"/>
</dbReference>
<proteinExistence type="inferred from homology"/>
<keyword evidence="2 4" id="KW-0548">Nucleotidyltransferase</keyword>
<dbReference type="InterPro" id="IPR022880">
    <property type="entry name" value="DNApol_IV"/>
</dbReference>
<keyword evidence="2 4" id="KW-0239">DNA-directed DNA polymerase</keyword>
<dbReference type="Pfam" id="PF11799">
    <property type="entry name" value="IMS_C"/>
    <property type="match status" value="1"/>
</dbReference>
<reference evidence="4 5" key="1">
    <citation type="submission" date="2007-01" db="EMBL/GenBank/DDBJ databases">
        <title>Annotation of the draft genome assembly of Thermosinus carboxydivorans Nor1.</title>
        <authorList>
            <consortium name="US DOE Joint Genome Institute (JGI-ORNL)"/>
            <person name="Larimer F."/>
            <person name="Land M."/>
            <person name="Hauser L."/>
        </authorList>
    </citation>
    <scope>NUCLEOTIDE SEQUENCE [LARGE SCALE GENOMIC DNA]</scope>
    <source>
        <strain evidence="4 5">Nor1</strain>
    </source>
</reference>
<feature type="binding site" evidence="2">
    <location>
        <position position="9"/>
    </location>
    <ligand>
        <name>Mg(2+)</name>
        <dbReference type="ChEBI" id="CHEBI:18420"/>
    </ligand>
</feature>
<dbReference type="SUPFAM" id="SSF56672">
    <property type="entry name" value="DNA/RNA polymerases"/>
    <property type="match status" value="1"/>
</dbReference>
<dbReference type="GO" id="GO:0009432">
    <property type="term" value="P:SOS response"/>
    <property type="evidence" value="ECO:0007669"/>
    <property type="project" value="TreeGrafter"/>
</dbReference>
<dbReference type="GO" id="GO:0005829">
    <property type="term" value="C:cytosol"/>
    <property type="evidence" value="ECO:0007669"/>
    <property type="project" value="TreeGrafter"/>
</dbReference>
<keyword evidence="2" id="KW-0227">DNA damage</keyword>
<keyword evidence="5" id="KW-1185">Reference proteome</keyword>
<comment type="similarity">
    <text evidence="1 2">Belongs to the DNA polymerase type-Y family.</text>
</comment>
<sequence length="413" mass="46242">MDRVILHVDLNNFYASVECLYRPELRDKPVAVCGDAEARHGIVLAKNYPAKAYGIKTGDVIWEARQKCPGLVIVPADFGKYLRFSRLARAIYDDYTDQVESFGIDEAWLDVTGSVGLFGDGEAIAAAIRRRVREELGITASVGVSWNKVFAKLGSDRQKPDATTVITKENFREIVWPLPVEELLYVGRSTRRKLANRAIFTIGDLARRNVENLRLLLGIWGETLWGFANGLDTSPVRHSGEESIVKSIGNSTTTVRDLVNIEDVKLIVYVLAESVAARLRRHGLKCTIVAISVRDTELYSFERQGKLGSPTFVSGDIAHKALELFTANYRWEKPVRSLGVRAAGLVTASGNVQLDLFNPDKTKVEKLERTVDAIRRRFGHYSIQRGAMLIDRRLTGFNPKDEHVIHPVSFFGR</sequence>
<evidence type="ECO:0000256" key="2">
    <source>
        <dbReference type="HAMAP-Rule" id="MF_01113"/>
    </source>
</evidence>
<keyword evidence="2" id="KW-0238">DNA-binding</keyword>
<keyword evidence="2" id="KW-0460">Magnesium</keyword>
<dbReference type="InterPro" id="IPR017961">
    <property type="entry name" value="DNA_pol_Y-fam_little_finger"/>
</dbReference>
<keyword evidence="2" id="KW-0515">Mutator protein</keyword>
<keyword evidence="2 4" id="KW-0808">Transferase</keyword>
<keyword evidence="2" id="KW-0234">DNA repair</keyword>
<comment type="subunit">
    <text evidence="2">Monomer.</text>
</comment>
<keyword evidence="2" id="KW-0235">DNA replication</keyword>
<dbReference type="GO" id="GO:0003887">
    <property type="term" value="F:DNA-directed DNA polymerase activity"/>
    <property type="evidence" value="ECO:0007669"/>
    <property type="project" value="UniProtKB-UniRule"/>
</dbReference>
<dbReference type="InterPro" id="IPR050116">
    <property type="entry name" value="DNA_polymerase-Y"/>
</dbReference>
<feature type="site" description="Substrate discrimination" evidence="2">
    <location>
        <position position="14"/>
    </location>
</feature>
<dbReference type="GO" id="GO:0042276">
    <property type="term" value="P:error-prone translesion synthesis"/>
    <property type="evidence" value="ECO:0007669"/>
    <property type="project" value="TreeGrafter"/>
</dbReference>
<reference evidence="4 5" key="2">
    <citation type="submission" date="2007-01" db="EMBL/GenBank/DDBJ databases">
        <title>Sequencing of the draft genome and assembly of Thermosinus carboxydivorans Nor1.</title>
        <authorList>
            <consortium name="US DOE Joint Genome Institute (JGI-PGF)"/>
            <person name="Copeland A."/>
            <person name="Lucas S."/>
            <person name="Lapidus A."/>
            <person name="Barry K."/>
            <person name="Glavina del Rio T."/>
            <person name="Dalin E."/>
            <person name="Tice H."/>
            <person name="Bruce D."/>
            <person name="Pitluck S."/>
            <person name="Richardson P."/>
        </authorList>
    </citation>
    <scope>NUCLEOTIDE SEQUENCE [LARGE SCALE GENOMIC DNA]</scope>
    <source>
        <strain evidence="4 5">Nor1</strain>
    </source>
</reference>
<comment type="catalytic activity">
    <reaction evidence="2">
        <text>DNA(n) + a 2'-deoxyribonucleoside 5'-triphosphate = DNA(n+1) + diphosphate</text>
        <dbReference type="Rhea" id="RHEA:22508"/>
        <dbReference type="Rhea" id="RHEA-COMP:17339"/>
        <dbReference type="Rhea" id="RHEA-COMP:17340"/>
        <dbReference type="ChEBI" id="CHEBI:33019"/>
        <dbReference type="ChEBI" id="CHEBI:61560"/>
        <dbReference type="ChEBI" id="CHEBI:173112"/>
        <dbReference type="EC" id="2.7.7.7"/>
    </reaction>
</comment>
<dbReference type="PANTHER" id="PTHR11076:SF35">
    <property type="entry name" value="DNA REPAIR PROTEIN HOMOLOG YOBH"/>
    <property type="match status" value="1"/>
</dbReference>
<dbReference type="CDD" id="cd03586">
    <property type="entry name" value="PolY_Pol_IV_kappa"/>
    <property type="match status" value="1"/>
</dbReference>
<comment type="function">
    <text evidence="2">Poorly processive, error-prone DNA polymerase involved in untargeted mutagenesis. Copies undamaged DNA at stalled replication forks, which arise in vivo from mismatched or misaligned primer ends. These misaligned primers can be extended by PolIV. Exhibits no 3'-5' exonuclease (proofreading) activity. May be involved in translesional synthesis, in conjunction with the beta clamp from PolIII.</text>
</comment>
<dbReference type="AlphaFoldDB" id="A1HQ40"/>
<dbReference type="Gene3D" id="1.10.150.20">
    <property type="entry name" value="5' to 3' exonuclease, C-terminal subdomain"/>
    <property type="match status" value="1"/>
</dbReference>
<dbReference type="InterPro" id="IPR043502">
    <property type="entry name" value="DNA/RNA_pol_sf"/>
</dbReference>